<organism evidence="3 4">
    <name type="scientific">Candidatus Entotheonella gemina</name>
    <dbReference type="NCBI Taxonomy" id="1429439"/>
    <lineage>
        <taxon>Bacteria</taxon>
        <taxon>Pseudomonadati</taxon>
        <taxon>Nitrospinota/Tectimicrobiota group</taxon>
        <taxon>Candidatus Tectimicrobiota</taxon>
        <taxon>Candidatus Entotheonellia</taxon>
        <taxon>Candidatus Entotheonellales</taxon>
        <taxon>Candidatus Entotheonellaceae</taxon>
        <taxon>Candidatus Entotheonella</taxon>
    </lineage>
</organism>
<dbReference type="NCBIfam" id="TIGR01439">
    <property type="entry name" value="lp_hng_hel_AbrB"/>
    <property type="match status" value="1"/>
</dbReference>
<dbReference type="Gene3D" id="2.10.260.10">
    <property type="match status" value="1"/>
</dbReference>
<dbReference type="EMBL" id="AZHX01001986">
    <property type="protein sequence ID" value="ETW98028.1"/>
    <property type="molecule type" value="Genomic_DNA"/>
</dbReference>
<accession>W4LIU1</accession>
<dbReference type="PROSITE" id="PS51740">
    <property type="entry name" value="SPOVT_ABRB"/>
    <property type="match status" value="1"/>
</dbReference>
<proteinExistence type="predicted"/>
<sequence length="85" mass="9574">MPISKLGQRRQVVIPKEICDNLGLEVGDFVEVVQDEGQVVIKPKQIVDPEDMLSPEEEGMVREGIDEIERGDFITLDELDHELDG</sequence>
<dbReference type="HOGENOM" id="CLU_2506555_0_0_7"/>
<dbReference type="AlphaFoldDB" id="W4LIU1"/>
<dbReference type="GO" id="GO:0003677">
    <property type="term" value="F:DNA binding"/>
    <property type="evidence" value="ECO:0007669"/>
    <property type="project" value="UniProtKB-UniRule"/>
</dbReference>
<evidence type="ECO:0000313" key="3">
    <source>
        <dbReference type="EMBL" id="ETW98028.1"/>
    </source>
</evidence>
<evidence type="ECO:0000313" key="4">
    <source>
        <dbReference type="Proteomes" id="UP000019140"/>
    </source>
</evidence>
<dbReference type="Pfam" id="PF04014">
    <property type="entry name" value="MazE_antitoxin"/>
    <property type="match status" value="1"/>
</dbReference>
<dbReference type="InterPro" id="IPR007159">
    <property type="entry name" value="SpoVT-AbrB_dom"/>
</dbReference>
<keyword evidence="4" id="KW-1185">Reference proteome</keyword>
<reference evidence="3 4" key="1">
    <citation type="journal article" date="2014" name="Nature">
        <title>An environmental bacterial taxon with a large and distinct metabolic repertoire.</title>
        <authorList>
            <person name="Wilson M.C."/>
            <person name="Mori T."/>
            <person name="Ruckert C."/>
            <person name="Uria A.R."/>
            <person name="Helf M.J."/>
            <person name="Takada K."/>
            <person name="Gernert C."/>
            <person name="Steffens U.A."/>
            <person name="Heycke N."/>
            <person name="Schmitt S."/>
            <person name="Rinke C."/>
            <person name="Helfrich E.J."/>
            <person name="Brachmann A.O."/>
            <person name="Gurgui C."/>
            <person name="Wakimoto T."/>
            <person name="Kracht M."/>
            <person name="Crusemann M."/>
            <person name="Hentschel U."/>
            <person name="Abe I."/>
            <person name="Matsunaga S."/>
            <person name="Kalinowski J."/>
            <person name="Takeyama H."/>
            <person name="Piel J."/>
        </authorList>
    </citation>
    <scope>NUCLEOTIDE SEQUENCE [LARGE SCALE GENOMIC DNA]</scope>
    <source>
        <strain evidence="4">TSY2</strain>
    </source>
</reference>
<comment type="caution">
    <text evidence="3">The sequence shown here is derived from an EMBL/GenBank/DDBJ whole genome shotgun (WGS) entry which is preliminary data.</text>
</comment>
<evidence type="ECO:0000259" key="2">
    <source>
        <dbReference type="PROSITE" id="PS51740"/>
    </source>
</evidence>
<protein>
    <recommendedName>
        <fullName evidence="2">SpoVT-AbrB domain-containing protein</fullName>
    </recommendedName>
</protein>
<gene>
    <name evidence="3" type="ORF">ETSY2_43460</name>
</gene>
<dbReference type="Proteomes" id="UP000019140">
    <property type="component" value="Unassembled WGS sequence"/>
</dbReference>
<dbReference type="SUPFAM" id="SSF89447">
    <property type="entry name" value="AbrB/MazE/MraZ-like"/>
    <property type="match status" value="1"/>
</dbReference>
<keyword evidence="1" id="KW-0238">DNA-binding</keyword>
<feature type="domain" description="SpoVT-AbrB" evidence="2">
    <location>
        <begin position="1"/>
        <end position="46"/>
    </location>
</feature>
<evidence type="ECO:0000256" key="1">
    <source>
        <dbReference type="PROSITE-ProRule" id="PRU01076"/>
    </source>
</evidence>
<dbReference type="SMART" id="SM00966">
    <property type="entry name" value="SpoVT_AbrB"/>
    <property type="match status" value="1"/>
</dbReference>
<dbReference type="InterPro" id="IPR037914">
    <property type="entry name" value="SpoVT-AbrB_sf"/>
</dbReference>
<name>W4LIU1_9BACT</name>